<proteinExistence type="predicted"/>
<dbReference type="EMBL" id="QYBC01000019">
    <property type="protein sequence ID" value="RYB02599.1"/>
    <property type="molecule type" value="Genomic_DNA"/>
</dbReference>
<comment type="caution">
    <text evidence="2">The sequence shown here is derived from an EMBL/GenBank/DDBJ whole genome shotgun (WGS) entry which is preliminary data.</text>
</comment>
<evidence type="ECO:0000313" key="3">
    <source>
        <dbReference type="Proteomes" id="UP000289411"/>
    </source>
</evidence>
<gene>
    <name evidence="2" type="ORF">D3272_20495</name>
</gene>
<feature type="transmembrane region" description="Helical" evidence="1">
    <location>
        <begin position="12"/>
        <end position="32"/>
    </location>
</feature>
<keyword evidence="1" id="KW-0812">Transmembrane</keyword>
<dbReference type="AlphaFoldDB" id="A0A4V1RI74"/>
<name>A0A4V1RI74_9HYPH</name>
<protein>
    <submittedName>
        <fullName evidence="2">Uncharacterized protein</fullName>
    </submittedName>
</protein>
<feature type="transmembrane region" description="Helical" evidence="1">
    <location>
        <begin position="71"/>
        <end position="88"/>
    </location>
</feature>
<sequence length="99" mass="9843">MFGRGGSALARVALAGPGAALTTLGVVAALAAVLPPGPGGVDAIAVPLVALPLVWAAAFFHACLDRSPRRAAWVALALWTLCGVAVALDRVPPPATVVR</sequence>
<keyword evidence="1" id="KW-1133">Transmembrane helix</keyword>
<keyword evidence="3" id="KW-1185">Reference proteome</keyword>
<reference evidence="2 3" key="1">
    <citation type="submission" date="2018-09" db="EMBL/GenBank/DDBJ databases">
        <authorList>
            <person name="Grouzdev D.S."/>
            <person name="Krutkina M.S."/>
        </authorList>
    </citation>
    <scope>NUCLEOTIDE SEQUENCE [LARGE SCALE GENOMIC DNA]</scope>
    <source>
        <strain evidence="2 3">RmlP001</strain>
    </source>
</reference>
<dbReference type="Proteomes" id="UP000289411">
    <property type="component" value="Unassembled WGS sequence"/>
</dbReference>
<organism evidence="2 3">
    <name type="scientific">Lichenibacterium ramalinae</name>
    <dbReference type="NCBI Taxonomy" id="2316527"/>
    <lineage>
        <taxon>Bacteria</taxon>
        <taxon>Pseudomonadati</taxon>
        <taxon>Pseudomonadota</taxon>
        <taxon>Alphaproteobacteria</taxon>
        <taxon>Hyphomicrobiales</taxon>
        <taxon>Lichenihabitantaceae</taxon>
        <taxon>Lichenibacterium</taxon>
    </lineage>
</organism>
<keyword evidence="1" id="KW-0472">Membrane</keyword>
<reference evidence="2 3" key="2">
    <citation type="submission" date="2019-02" db="EMBL/GenBank/DDBJ databases">
        <title>'Lichenibacterium ramalinii' gen. nov. sp. nov., 'Lichenibacterium minor' gen. nov. sp. nov.</title>
        <authorList>
            <person name="Pankratov T."/>
        </authorList>
    </citation>
    <scope>NUCLEOTIDE SEQUENCE [LARGE SCALE GENOMIC DNA]</scope>
    <source>
        <strain evidence="2 3">RmlP001</strain>
    </source>
</reference>
<feature type="transmembrane region" description="Helical" evidence="1">
    <location>
        <begin position="44"/>
        <end position="64"/>
    </location>
</feature>
<evidence type="ECO:0000313" key="2">
    <source>
        <dbReference type="EMBL" id="RYB02599.1"/>
    </source>
</evidence>
<evidence type="ECO:0000256" key="1">
    <source>
        <dbReference type="SAM" id="Phobius"/>
    </source>
</evidence>
<accession>A0A4V1RI74</accession>